<gene>
    <name evidence="8" type="ORF">SAMN04488539_1162</name>
</gene>
<proteinExistence type="predicted"/>
<dbReference type="STRING" id="1203190.GCA_000312345_02246"/>
<evidence type="ECO:0000256" key="3">
    <source>
        <dbReference type="ARBA" id="ARBA00022723"/>
    </source>
</evidence>
<dbReference type="AlphaFoldDB" id="A0A1H1Q2L1"/>
<keyword evidence="4" id="KW-0378">Hydrolase</keyword>
<evidence type="ECO:0000313" key="8">
    <source>
        <dbReference type="EMBL" id="SDS17732.1"/>
    </source>
</evidence>
<keyword evidence="9" id="KW-1185">Reference proteome</keyword>
<reference evidence="8 9" key="1">
    <citation type="submission" date="2016-10" db="EMBL/GenBank/DDBJ databases">
        <authorList>
            <person name="de Groot N.N."/>
        </authorList>
    </citation>
    <scope>NUCLEOTIDE SEQUENCE [LARGE SCALE GENOMIC DNA]</scope>
    <source>
        <strain evidence="8 9">DSM 45434</strain>
    </source>
</reference>
<protein>
    <recommendedName>
        <fullName evidence="7">Nudix hydrolase domain-containing protein</fullName>
    </recommendedName>
</protein>
<dbReference type="InterPro" id="IPR039121">
    <property type="entry name" value="NUDT19"/>
</dbReference>
<name>A0A1H1Q2L1_9CORY</name>
<dbReference type="EMBL" id="LT629765">
    <property type="protein sequence ID" value="SDS17732.1"/>
    <property type="molecule type" value="Genomic_DNA"/>
</dbReference>
<dbReference type="PROSITE" id="PS51462">
    <property type="entry name" value="NUDIX"/>
    <property type="match status" value="1"/>
</dbReference>
<dbReference type="eggNOG" id="COG0494">
    <property type="taxonomic scope" value="Bacteria"/>
</dbReference>
<keyword evidence="6" id="KW-0464">Manganese</keyword>
<evidence type="ECO:0000259" key="7">
    <source>
        <dbReference type="PROSITE" id="PS51462"/>
    </source>
</evidence>
<evidence type="ECO:0000256" key="1">
    <source>
        <dbReference type="ARBA" id="ARBA00001936"/>
    </source>
</evidence>
<evidence type="ECO:0000256" key="6">
    <source>
        <dbReference type="ARBA" id="ARBA00023211"/>
    </source>
</evidence>
<keyword evidence="5" id="KW-0460">Magnesium</keyword>
<dbReference type="GO" id="GO:0046872">
    <property type="term" value="F:metal ion binding"/>
    <property type="evidence" value="ECO:0007669"/>
    <property type="project" value="UniProtKB-KW"/>
</dbReference>
<dbReference type="Proteomes" id="UP000182237">
    <property type="component" value="Chromosome I"/>
</dbReference>
<comment type="cofactor">
    <cofactor evidence="2">
        <name>Mg(2+)</name>
        <dbReference type="ChEBI" id="CHEBI:18420"/>
    </cofactor>
</comment>
<dbReference type="Gene3D" id="3.90.79.10">
    <property type="entry name" value="Nucleoside Triphosphate Pyrophosphohydrolase"/>
    <property type="match status" value="1"/>
</dbReference>
<sequence length="275" mass="30254">MALEREHNAIRGINGARLASTVILTRDGSEGLEVWVFERVLTLPNYPGMTVFPGGGVDSRDFPARDRAGELWHGQSAADLGQRLGVDAETANALLFAAVRELFEETGTLLAVDDKGELPADARPFHGQRLALETHALSLTDFLRDNGLSVSADMLAPFARWVGRSGRGTLYDTFTWLARLPAGQEPDGATGEADDANWFTPQLLLEGWRAGLVRFAHATWAQLIDVSRYDSTESLWRASRGASMAPNLAEVDDNPRYAEFFALRPEDRIGRPFEL</sequence>
<evidence type="ECO:0000256" key="5">
    <source>
        <dbReference type="ARBA" id="ARBA00022842"/>
    </source>
</evidence>
<keyword evidence="3" id="KW-0479">Metal-binding</keyword>
<evidence type="ECO:0000256" key="4">
    <source>
        <dbReference type="ARBA" id="ARBA00022801"/>
    </source>
</evidence>
<comment type="cofactor">
    <cofactor evidence="1">
        <name>Mn(2+)</name>
        <dbReference type="ChEBI" id="CHEBI:29035"/>
    </cofactor>
</comment>
<dbReference type="PANTHER" id="PTHR12318">
    <property type="entry name" value="TESTOSTERONE-REGULATED PROTEIN RP2"/>
    <property type="match status" value="1"/>
</dbReference>
<dbReference type="GO" id="GO:0016818">
    <property type="term" value="F:hydrolase activity, acting on acid anhydrides, in phosphorus-containing anhydrides"/>
    <property type="evidence" value="ECO:0007669"/>
    <property type="project" value="InterPro"/>
</dbReference>
<dbReference type="InterPro" id="IPR000086">
    <property type="entry name" value="NUDIX_hydrolase_dom"/>
</dbReference>
<dbReference type="PANTHER" id="PTHR12318:SF0">
    <property type="entry name" value="ACYL-COENZYME A DIPHOSPHATASE NUDT19"/>
    <property type="match status" value="1"/>
</dbReference>
<dbReference type="RefSeq" id="WP_019195018.1">
    <property type="nucleotide sequence ID" value="NZ_LT629765.1"/>
</dbReference>
<dbReference type="InterPro" id="IPR015797">
    <property type="entry name" value="NUDIX_hydrolase-like_dom_sf"/>
</dbReference>
<feature type="domain" description="Nudix hydrolase" evidence="7">
    <location>
        <begin position="15"/>
        <end position="228"/>
    </location>
</feature>
<dbReference type="SUPFAM" id="SSF55811">
    <property type="entry name" value="Nudix"/>
    <property type="match status" value="1"/>
</dbReference>
<organism evidence="8 9">
    <name type="scientific">Corynebacterium timonense</name>
    <dbReference type="NCBI Taxonomy" id="441500"/>
    <lineage>
        <taxon>Bacteria</taxon>
        <taxon>Bacillati</taxon>
        <taxon>Actinomycetota</taxon>
        <taxon>Actinomycetes</taxon>
        <taxon>Mycobacteriales</taxon>
        <taxon>Corynebacteriaceae</taxon>
        <taxon>Corynebacterium</taxon>
    </lineage>
</organism>
<evidence type="ECO:0000313" key="9">
    <source>
        <dbReference type="Proteomes" id="UP000182237"/>
    </source>
</evidence>
<accession>A0A1H1Q2L1</accession>
<evidence type="ECO:0000256" key="2">
    <source>
        <dbReference type="ARBA" id="ARBA00001946"/>
    </source>
</evidence>